<name>F8FBH0_PAEMK</name>
<protein>
    <submittedName>
        <fullName evidence="3">Uncharacterized protein</fullName>
    </submittedName>
</protein>
<evidence type="ECO:0000313" key="3">
    <source>
        <dbReference type="EMBL" id="AEI42537.1"/>
    </source>
</evidence>
<gene>
    <name evidence="3" type="ordered locus">KNP414_04003</name>
</gene>
<feature type="chain" id="PRO_5003376900" evidence="2">
    <location>
        <begin position="30"/>
        <end position="742"/>
    </location>
</feature>
<dbReference type="HOGENOM" id="CLU_354827_0_0_9"/>
<dbReference type="PATRIC" id="fig|1036673.3.peg.3679"/>
<organism evidence="3 4">
    <name type="scientific">Paenibacillus mucilaginosus (strain KNP414)</name>
    <dbReference type="NCBI Taxonomy" id="1036673"/>
    <lineage>
        <taxon>Bacteria</taxon>
        <taxon>Bacillati</taxon>
        <taxon>Bacillota</taxon>
        <taxon>Bacilli</taxon>
        <taxon>Bacillales</taxon>
        <taxon>Paenibacillaceae</taxon>
        <taxon>Paenibacillus</taxon>
    </lineage>
</organism>
<reference evidence="4" key="1">
    <citation type="submission" date="2011-06" db="EMBL/GenBank/DDBJ databases">
        <title>Complete genome sequence of Paenibacillus mucilaginosus KNP414.</title>
        <authorList>
            <person name="Wang J."/>
            <person name="Hu S."/>
            <person name="Hu X."/>
            <person name="Zhang B."/>
            <person name="Dong D."/>
            <person name="Zhang S."/>
            <person name="Zhao K."/>
            <person name="Wu D."/>
        </authorList>
    </citation>
    <scope>NUCLEOTIDE SEQUENCE [LARGE SCALE GENOMIC DNA]</scope>
    <source>
        <strain evidence="4">KNP414</strain>
    </source>
</reference>
<evidence type="ECO:0000256" key="1">
    <source>
        <dbReference type="SAM" id="MobiDB-lite"/>
    </source>
</evidence>
<keyword evidence="2" id="KW-0732">Signal</keyword>
<feature type="signal peptide" evidence="2">
    <location>
        <begin position="1"/>
        <end position="29"/>
    </location>
</feature>
<sequence>MKRKSKSYRTGVMLLTAALTLGSALPGFAAESGGSTSSAGSAAVLSLGSAPAIGQVRVTDSASFELRNLTMLPEPGNRTVTFTVTVHNDGDSELLFIDYWVRMRTKSGQQISVRLLPQDKEKNRIAAKSSEDISFYATVNEKTALTDLVFDFIRWDFSQPNFESKLGEVAVPETYNLVTPADASHTIDLAGNPVKSSIKKVLLSRNEKNYTPTVVLTLENTGTRSSALPAYQYLLRTSEGYMYPLDAKGVKDLVINPKVTKDIELTGSVPISVSTEGWQLVIVQNAADLKLNLPVAFYALPAVTKTEGADTGKEYSFTNEEGTYTAQLKTVQRLPWEDEDLLTAGITLTNKGPESLPIPNLAGYFMLEDKVKVEAKLVKTDKVIGLAPNASASFQFVGKIPYTYEFGTVKLVLQEKEGADTGTDSSGSDSGSSSDSSGETSDLLEFTHRSEMMNIPYNNIGESYKSTAVGRSMNYKVRSITTYPGETSDILTAQLEVTNTEKRFTDIAKLVAQFKTSDGTVFPAAVSEVKTKVGPGNPALLTLSTTVPKGSPSVGMHVIIGDAVTGEKLAEGEEESKPEAYVNAAAFWLPAENFTVQDNVKNISLAPYELTLNNVRTTMDQTGIQFKFDYDLLKKEPAVVNMEGRKIVIEVADEAGKFKFSREYDGKDFEGTAAKEGDSGVQNDEGRLTVGSHKNQEIKVADPDAIYSISFIKHYKLNVYDSYQGQKKLIASKQIQWFTTME</sequence>
<evidence type="ECO:0000313" key="4">
    <source>
        <dbReference type="Proteomes" id="UP000006620"/>
    </source>
</evidence>
<reference evidence="3 4" key="2">
    <citation type="journal article" date="2013" name="Genome Announc.">
        <title>Genome Sequence of Growth-Improving Paenibacillus mucilaginosus Strain KNP414.</title>
        <authorList>
            <person name="Lu J.J."/>
            <person name="Wang J.F."/>
            <person name="Hu X.F."/>
        </authorList>
    </citation>
    <scope>NUCLEOTIDE SEQUENCE [LARGE SCALE GENOMIC DNA]</scope>
    <source>
        <strain evidence="3 4">KNP414</strain>
    </source>
</reference>
<proteinExistence type="predicted"/>
<accession>F8FBH0</accession>
<dbReference type="EMBL" id="CP002869">
    <property type="protein sequence ID" value="AEI42537.1"/>
    <property type="molecule type" value="Genomic_DNA"/>
</dbReference>
<feature type="compositionally biased region" description="Low complexity" evidence="1">
    <location>
        <begin position="420"/>
        <end position="441"/>
    </location>
</feature>
<dbReference type="RefSeq" id="WP_013917693.1">
    <property type="nucleotide sequence ID" value="NC_015690.1"/>
</dbReference>
<dbReference type="KEGG" id="pms:KNP414_04003"/>
<dbReference type="Proteomes" id="UP000006620">
    <property type="component" value="Chromosome"/>
</dbReference>
<evidence type="ECO:0000256" key="2">
    <source>
        <dbReference type="SAM" id="SignalP"/>
    </source>
</evidence>
<feature type="region of interest" description="Disordered" evidence="1">
    <location>
        <begin position="417"/>
        <end position="441"/>
    </location>
</feature>
<dbReference type="AlphaFoldDB" id="F8FBH0"/>